<dbReference type="STRING" id="1862672.BO225_10120"/>
<dbReference type="OrthoDB" id="9769481at2"/>
<proteinExistence type="predicted"/>
<dbReference type="Pfam" id="PF11187">
    <property type="entry name" value="Mbeg1-like"/>
    <property type="match status" value="1"/>
</dbReference>
<accession>A0A1U7NKF7</accession>
<name>A0A1U7NKF7_9FIRM</name>
<protein>
    <recommendedName>
        <fullName evidence="3">DUF2974 domain-containing protein</fullName>
    </recommendedName>
</protein>
<evidence type="ECO:0000313" key="1">
    <source>
        <dbReference type="EMBL" id="OLU44637.1"/>
    </source>
</evidence>
<dbReference type="Proteomes" id="UP000186705">
    <property type="component" value="Unassembled WGS sequence"/>
</dbReference>
<reference evidence="1 2" key="1">
    <citation type="submission" date="2016-11" db="EMBL/GenBank/DDBJ databases">
        <title>Description of two novel members of the family Erysipelotrichaceae: Ileibacterium lipovorans gen. nov., sp. nov. and Dubosiella newyorkensis, gen. nov., sp. nov.</title>
        <authorList>
            <person name="Cox L.M."/>
            <person name="Sohn J."/>
            <person name="Tyrrell K.L."/>
            <person name="Citron D.M."/>
            <person name="Lawson P.A."/>
            <person name="Patel N.B."/>
            <person name="Iizumi T."/>
            <person name="Perez-Perez G.I."/>
            <person name="Goldstein E.J."/>
            <person name="Blaser M.J."/>
        </authorList>
    </citation>
    <scope>NUCLEOTIDE SEQUENCE [LARGE SCALE GENOMIC DNA]</scope>
    <source>
        <strain evidence="1 2">NYU-BL-A4</strain>
    </source>
</reference>
<sequence length="368" mass="41767">MNWTIVDYAQNVLQTFDQLPFNQVDSLILSCMAYVRMPSSSLPALEGWDGVPFKEVLRAEDFSSMFHTVYSAPHSKDLLCVMCASPRYRDILIKGYTHQNDMKSSMQFSAITFQLNKNMAYVAYRGTDATVIGWKEDFNMAFQYPIASQEESARYLQEAASYVSGQLYVGGHSKGGNLAVYASMHVPSSIQERIVQIDSLDGPGFPQAVLESSSFKHIQAKVHKTLPQSSLIGMLLEQQEDFKIVKSFRFSVWQHDPYSWEVEGYDFATISHLTPGAKYMNRTINAWLNEITPEERERFILALSKILASDKAITSREFRNQIPKNLPAFFQAASDLDEDTKHFLKNTLKEMATLSIKNLHNHPKKEGA</sequence>
<organism evidence="1 2">
    <name type="scientific">Dubosiella newyorkensis</name>
    <dbReference type="NCBI Taxonomy" id="1862672"/>
    <lineage>
        <taxon>Bacteria</taxon>
        <taxon>Bacillati</taxon>
        <taxon>Bacillota</taxon>
        <taxon>Erysipelotrichia</taxon>
        <taxon>Erysipelotrichales</taxon>
        <taxon>Erysipelotrichaceae</taxon>
        <taxon>Dubosiella</taxon>
    </lineage>
</organism>
<dbReference type="InterPro" id="IPR029058">
    <property type="entry name" value="AB_hydrolase_fold"/>
</dbReference>
<comment type="caution">
    <text evidence="1">The sequence shown here is derived from an EMBL/GenBank/DDBJ whole genome shotgun (WGS) entry which is preliminary data.</text>
</comment>
<dbReference type="AlphaFoldDB" id="A0A1U7NKF7"/>
<evidence type="ECO:0000313" key="2">
    <source>
        <dbReference type="Proteomes" id="UP000186705"/>
    </source>
</evidence>
<gene>
    <name evidence="1" type="ORF">BO225_10120</name>
</gene>
<dbReference type="RefSeq" id="WP_076342124.1">
    <property type="nucleotide sequence ID" value="NZ_CAJTMI010000011.1"/>
</dbReference>
<dbReference type="SUPFAM" id="SSF53474">
    <property type="entry name" value="alpha/beta-Hydrolases"/>
    <property type="match status" value="1"/>
</dbReference>
<keyword evidence="2" id="KW-1185">Reference proteome</keyword>
<dbReference type="InterPro" id="IPR024499">
    <property type="entry name" value="Mbeg1-like"/>
</dbReference>
<dbReference type="EMBL" id="MPKA01000101">
    <property type="protein sequence ID" value="OLU44637.1"/>
    <property type="molecule type" value="Genomic_DNA"/>
</dbReference>
<dbReference type="GeneID" id="78276291"/>
<evidence type="ECO:0008006" key="3">
    <source>
        <dbReference type="Google" id="ProtNLM"/>
    </source>
</evidence>